<protein>
    <submittedName>
        <fullName evidence="1">Uncharacterized protein</fullName>
    </submittedName>
</protein>
<comment type="caution">
    <text evidence="1">The sequence shown here is derived from an EMBL/GenBank/DDBJ whole genome shotgun (WGS) entry which is preliminary data.</text>
</comment>
<proteinExistence type="predicted"/>
<organism evidence="1 2">
    <name type="scientific">Trichoderma ghanense</name>
    <dbReference type="NCBI Taxonomy" id="65468"/>
    <lineage>
        <taxon>Eukaryota</taxon>
        <taxon>Fungi</taxon>
        <taxon>Dikarya</taxon>
        <taxon>Ascomycota</taxon>
        <taxon>Pezizomycotina</taxon>
        <taxon>Sordariomycetes</taxon>
        <taxon>Hypocreomycetidae</taxon>
        <taxon>Hypocreales</taxon>
        <taxon>Hypocreaceae</taxon>
        <taxon>Trichoderma</taxon>
    </lineage>
</organism>
<name>A0ABY2H9R8_9HYPO</name>
<sequence>MDSNAMLLCHVSRSGLFVRSALAARLDRGEHTQVSGALHIFTIVTRLTTTPAQVLRVQDVKEKDVSGPDQSKDALL</sequence>
<reference evidence="1 2" key="1">
    <citation type="submission" date="2018-01" db="EMBL/GenBank/DDBJ databases">
        <title>Genome characterization of the sugarcane-associated fungus Trichoderma ghanense CCMA-1212 and their application in lignocelulose bioconversion.</title>
        <authorList>
            <person name="Steindorff A.S."/>
            <person name="Mendes T.D."/>
            <person name="Vilela E.S.D."/>
            <person name="Rodrigues D.S."/>
            <person name="Formighieri E.F."/>
            <person name="Melo I.S."/>
            <person name="Favaro L.C.L."/>
        </authorList>
    </citation>
    <scope>NUCLEOTIDE SEQUENCE [LARGE SCALE GENOMIC DNA]</scope>
    <source>
        <strain evidence="1 2">CCMA-1212</strain>
    </source>
</reference>
<dbReference type="Proteomes" id="UP001642720">
    <property type="component" value="Unassembled WGS sequence"/>
</dbReference>
<dbReference type="GeneID" id="300575408"/>
<dbReference type="RefSeq" id="XP_073560463.1">
    <property type="nucleotide sequence ID" value="XM_073700958.1"/>
</dbReference>
<keyword evidence="2" id="KW-1185">Reference proteome</keyword>
<gene>
    <name evidence="1" type="ORF">CCMA1212_003618</name>
</gene>
<evidence type="ECO:0000313" key="2">
    <source>
        <dbReference type="Proteomes" id="UP001642720"/>
    </source>
</evidence>
<accession>A0ABY2H9R8</accession>
<dbReference type="EMBL" id="PPTA01000004">
    <property type="protein sequence ID" value="TFB04262.1"/>
    <property type="molecule type" value="Genomic_DNA"/>
</dbReference>
<evidence type="ECO:0000313" key="1">
    <source>
        <dbReference type="EMBL" id="TFB04262.1"/>
    </source>
</evidence>